<dbReference type="SUPFAM" id="SSF55166">
    <property type="entry name" value="Hedgehog/DD-peptidase"/>
    <property type="match status" value="1"/>
</dbReference>
<dbReference type="PANTHER" id="PTHR34385:SF1">
    <property type="entry name" value="PEPTIDOGLYCAN L-ALANYL-D-GLUTAMATE ENDOPEPTIDASE CWLK"/>
    <property type="match status" value="1"/>
</dbReference>
<evidence type="ECO:0000259" key="1">
    <source>
        <dbReference type="Pfam" id="PF02557"/>
    </source>
</evidence>
<feature type="domain" description="D-alanyl-D-alanine carboxypeptidase-like core" evidence="1">
    <location>
        <begin position="18"/>
        <end position="144"/>
    </location>
</feature>
<sequence>MEPMDWAPQDLETVGSVQLRADAAAAARRMIEAASRDGVSLTPISGYRSHQTQETTYRQWVSTYGQERADVASARPGYSEHQTGLAVDFGGAGACDLQPCFRDTPAARWLEEHGGEYGFILRFLWQQQETTGYWYESWHLRWIGQEQAQRYRDSGAKNYEEFVGAGPAPSYRD</sequence>
<dbReference type="GO" id="GO:0008233">
    <property type="term" value="F:peptidase activity"/>
    <property type="evidence" value="ECO:0007669"/>
    <property type="project" value="InterPro"/>
</dbReference>
<protein>
    <submittedName>
        <fullName evidence="2">M15 family metallopeptidase</fullName>
    </submittedName>
</protein>
<dbReference type="PANTHER" id="PTHR34385">
    <property type="entry name" value="D-ALANYL-D-ALANINE CARBOXYPEPTIDASE"/>
    <property type="match status" value="1"/>
</dbReference>
<evidence type="ECO:0000313" key="2">
    <source>
        <dbReference type="EMBL" id="QQC59150.1"/>
    </source>
</evidence>
<dbReference type="Pfam" id="PF02557">
    <property type="entry name" value="VanY"/>
    <property type="match status" value="1"/>
</dbReference>
<dbReference type="InterPro" id="IPR058193">
    <property type="entry name" value="VanY/YodJ_core_dom"/>
</dbReference>
<dbReference type="AlphaFoldDB" id="A0A7T4T4D6"/>
<name>A0A7T4T4D6_9MICC</name>
<dbReference type="InterPro" id="IPR009045">
    <property type="entry name" value="Zn_M74/Hedgehog-like"/>
</dbReference>
<dbReference type="Proteomes" id="UP000595221">
    <property type="component" value="Chromosome"/>
</dbReference>
<proteinExistence type="predicted"/>
<organism evidence="2 3">
    <name type="scientific">Rothia kristinae</name>
    <dbReference type="NCBI Taxonomy" id="37923"/>
    <lineage>
        <taxon>Bacteria</taxon>
        <taxon>Bacillati</taxon>
        <taxon>Actinomycetota</taxon>
        <taxon>Actinomycetes</taxon>
        <taxon>Micrococcales</taxon>
        <taxon>Micrococcaceae</taxon>
        <taxon>Rothia</taxon>
    </lineage>
</organism>
<evidence type="ECO:0000313" key="3">
    <source>
        <dbReference type="Proteomes" id="UP000595221"/>
    </source>
</evidence>
<reference evidence="2 3" key="1">
    <citation type="submission" date="2020-12" db="EMBL/GenBank/DDBJ databases">
        <title>FDA dAtabase for Regulatory Grade micrObial Sequences (FDA-ARGOS): Supporting development and validation of Infectious Disease Dx tests.</title>
        <authorList>
            <person name="Sproer C."/>
            <person name="Gronow S."/>
            <person name="Severitt S."/>
            <person name="Schroder I."/>
            <person name="Tallon L."/>
            <person name="Sadzewicz L."/>
            <person name="Zhao X."/>
            <person name="Boylan J."/>
            <person name="Ott S."/>
            <person name="Bowen H."/>
            <person name="Vavikolanu K."/>
            <person name="Mehta A."/>
            <person name="Aluvathingal J."/>
            <person name="Nadendla S."/>
            <person name="Lowell S."/>
            <person name="Myers T."/>
            <person name="Yan Y."/>
            <person name="Sichtig H."/>
        </authorList>
    </citation>
    <scope>NUCLEOTIDE SEQUENCE [LARGE SCALE GENOMIC DNA]</scope>
    <source>
        <strain evidence="2 3">FDAARGOS_1001</strain>
    </source>
</reference>
<dbReference type="EMBL" id="CP066078">
    <property type="protein sequence ID" value="QQC59150.1"/>
    <property type="molecule type" value="Genomic_DNA"/>
</dbReference>
<dbReference type="GO" id="GO:0006508">
    <property type="term" value="P:proteolysis"/>
    <property type="evidence" value="ECO:0007669"/>
    <property type="project" value="InterPro"/>
</dbReference>
<dbReference type="InterPro" id="IPR003709">
    <property type="entry name" value="VanY-like_core_dom"/>
</dbReference>
<dbReference type="RefSeq" id="WP_198490107.1">
    <property type="nucleotide sequence ID" value="NZ_CP066078.1"/>
</dbReference>
<accession>A0A7T4T4D6</accession>
<dbReference type="InterPro" id="IPR052179">
    <property type="entry name" value="DD-CPase-like"/>
</dbReference>
<dbReference type="Gene3D" id="3.30.1380.10">
    <property type="match status" value="1"/>
</dbReference>
<gene>
    <name evidence="2" type="ORF">I6H58_09395</name>
</gene>
<dbReference type="CDD" id="cd14852">
    <property type="entry name" value="LD-carboxypeptidase"/>
    <property type="match status" value="1"/>
</dbReference>